<feature type="region of interest" description="Disordered" evidence="14">
    <location>
        <begin position="132"/>
        <end position="151"/>
    </location>
</feature>
<dbReference type="PANTHER" id="PTHR34128">
    <property type="entry name" value="CYTOCHROME C-TYPE BIOGENESIS PROTEIN CCME HOMOLOG, MITOCHONDRIAL"/>
    <property type="match status" value="1"/>
</dbReference>
<evidence type="ECO:0000256" key="2">
    <source>
        <dbReference type="ARBA" id="ARBA00022475"/>
    </source>
</evidence>
<feature type="binding site" description="axial binding residue" evidence="12 13">
    <location>
        <position position="126"/>
    </location>
    <ligand>
        <name>heme</name>
        <dbReference type="ChEBI" id="CHEBI:30413"/>
    </ligand>
    <ligandPart>
        <name>Fe</name>
        <dbReference type="ChEBI" id="CHEBI:18248"/>
    </ligandPart>
</feature>
<dbReference type="NCBIfam" id="NF009731">
    <property type="entry name" value="PRK13254.1-5"/>
    <property type="match status" value="1"/>
</dbReference>
<organism evidence="15 16">
    <name type="scientific">Prosthecodimorpha hirschii</name>
    <dbReference type="NCBI Taxonomy" id="665126"/>
    <lineage>
        <taxon>Bacteria</taxon>
        <taxon>Pseudomonadati</taxon>
        <taxon>Pseudomonadota</taxon>
        <taxon>Alphaproteobacteria</taxon>
        <taxon>Hyphomicrobiales</taxon>
        <taxon>Ancalomicrobiaceae</taxon>
        <taxon>Prosthecodimorpha</taxon>
    </lineage>
</organism>
<evidence type="ECO:0000256" key="13">
    <source>
        <dbReference type="PIRSR" id="PIRSR604329-50"/>
    </source>
</evidence>
<dbReference type="PANTHER" id="PTHR34128:SF2">
    <property type="entry name" value="CYTOCHROME C-TYPE BIOGENESIS PROTEIN CCME HOMOLOG, MITOCHONDRIAL"/>
    <property type="match status" value="1"/>
</dbReference>
<keyword evidence="8 12" id="KW-1133">Transmembrane helix</keyword>
<evidence type="ECO:0000256" key="9">
    <source>
        <dbReference type="ARBA" id="ARBA00023004"/>
    </source>
</evidence>
<dbReference type="NCBIfam" id="NF009729">
    <property type="entry name" value="PRK13254.1-3"/>
    <property type="match status" value="1"/>
</dbReference>
<dbReference type="HAMAP" id="MF_01959">
    <property type="entry name" value="CcmE"/>
    <property type="match status" value="1"/>
</dbReference>
<dbReference type="GO" id="GO:0017003">
    <property type="term" value="P:protein-heme linkage"/>
    <property type="evidence" value="ECO:0007669"/>
    <property type="project" value="UniProtKB-UniRule"/>
</dbReference>
<dbReference type="OrthoDB" id="9793584at2"/>
<feature type="topological domain" description="Extracellular" evidence="12">
    <location>
        <begin position="29"/>
        <end position="151"/>
    </location>
</feature>
<comment type="function">
    <text evidence="11 12">Heme chaperone required for the biogenesis of c-type cytochromes. Transiently binds heme delivered by CcmC and transfers the heme to apo-cytochromes in a process facilitated by CcmF and CcmH.</text>
</comment>
<dbReference type="GO" id="GO:0046872">
    <property type="term" value="F:metal ion binding"/>
    <property type="evidence" value="ECO:0007669"/>
    <property type="project" value="UniProtKB-KW"/>
</dbReference>
<dbReference type="GO" id="GO:0017004">
    <property type="term" value="P:cytochrome complex assembly"/>
    <property type="evidence" value="ECO:0007669"/>
    <property type="project" value="UniProtKB-KW"/>
</dbReference>
<evidence type="ECO:0000256" key="12">
    <source>
        <dbReference type="HAMAP-Rule" id="MF_01959"/>
    </source>
</evidence>
<keyword evidence="10 12" id="KW-0472">Membrane</keyword>
<comment type="subcellular location">
    <subcellularLocation>
        <location evidence="1">Cell inner membrane</location>
    </subcellularLocation>
    <subcellularLocation>
        <location evidence="12">Cell membrane</location>
        <topology evidence="12">Single-pass type II membrane protein</topology>
    </subcellularLocation>
</comment>
<dbReference type="GO" id="GO:0020037">
    <property type="term" value="F:heme binding"/>
    <property type="evidence" value="ECO:0007669"/>
    <property type="project" value="InterPro"/>
</dbReference>
<evidence type="ECO:0000256" key="4">
    <source>
        <dbReference type="ARBA" id="ARBA00022692"/>
    </source>
</evidence>
<evidence type="ECO:0000256" key="3">
    <source>
        <dbReference type="ARBA" id="ARBA00022617"/>
    </source>
</evidence>
<dbReference type="InterPro" id="IPR012340">
    <property type="entry name" value="NA-bd_OB-fold"/>
</dbReference>
<evidence type="ECO:0000256" key="1">
    <source>
        <dbReference type="ARBA" id="ARBA00004533"/>
    </source>
</evidence>
<evidence type="ECO:0000256" key="5">
    <source>
        <dbReference type="ARBA" id="ARBA00022723"/>
    </source>
</evidence>
<dbReference type="Pfam" id="PF03100">
    <property type="entry name" value="CcmE"/>
    <property type="match status" value="1"/>
</dbReference>
<dbReference type="InterPro" id="IPR004329">
    <property type="entry name" value="CcmE"/>
</dbReference>
<feature type="binding site" description="covalent" evidence="12 13">
    <location>
        <position position="122"/>
    </location>
    <ligand>
        <name>heme</name>
        <dbReference type="ChEBI" id="CHEBI:30413"/>
    </ligand>
</feature>
<evidence type="ECO:0000256" key="10">
    <source>
        <dbReference type="ARBA" id="ARBA00023136"/>
    </source>
</evidence>
<feature type="topological domain" description="Cytoplasmic" evidence="12">
    <location>
        <begin position="1"/>
        <end position="7"/>
    </location>
</feature>
<evidence type="ECO:0000256" key="11">
    <source>
        <dbReference type="ARBA" id="ARBA00056663"/>
    </source>
</evidence>
<dbReference type="NCBIfam" id="NF009727">
    <property type="entry name" value="PRK13254.1-1"/>
    <property type="match status" value="1"/>
</dbReference>
<protein>
    <recommendedName>
        <fullName evidence="12">Cytochrome c-type biogenesis protein CcmE</fullName>
    </recommendedName>
    <alternativeName>
        <fullName evidence="12">Cytochrome c maturation protein E</fullName>
    </alternativeName>
    <alternativeName>
        <fullName evidence="12">Heme chaperone CcmE</fullName>
    </alternativeName>
</protein>
<evidence type="ECO:0000256" key="8">
    <source>
        <dbReference type="ARBA" id="ARBA00022989"/>
    </source>
</evidence>
<evidence type="ECO:0000256" key="14">
    <source>
        <dbReference type="SAM" id="MobiDB-lite"/>
    </source>
</evidence>
<dbReference type="AlphaFoldDB" id="A0A0P6W5T2"/>
<dbReference type="FunFam" id="2.40.50.140:FF:000104">
    <property type="entry name" value="Cytochrome c-type biogenesis protein CcmE"/>
    <property type="match status" value="1"/>
</dbReference>
<keyword evidence="5 12" id="KW-0479">Metal-binding</keyword>
<keyword evidence="7 12" id="KW-0735">Signal-anchor</keyword>
<keyword evidence="2 12" id="KW-1003">Cell membrane</keyword>
<keyword evidence="4 12" id="KW-0812">Transmembrane</keyword>
<reference evidence="15 16" key="2">
    <citation type="submission" date="2015-10" db="EMBL/GenBank/DDBJ databases">
        <title>Draft Genome Sequence of Prosthecomicrobium hirschii ATCC 27832.</title>
        <authorList>
            <person name="Daniel J."/>
            <person name="Givan S.A."/>
            <person name="Brun Y.V."/>
            <person name="Brown P.J."/>
        </authorList>
    </citation>
    <scope>NUCLEOTIDE SEQUENCE [LARGE SCALE GENOMIC DNA]</scope>
    <source>
        <strain evidence="15 16">16</strain>
    </source>
</reference>
<name>A0A0P6W5T2_9HYPH</name>
<reference evidence="15 16" key="1">
    <citation type="submission" date="2015-09" db="EMBL/GenBank/DDBJ databases">
        <authorList>
            <person name="Jackson K.R."/>
            <person name="Lunt B.L."/>
            <person name="Fisher J.N.B."/>
            <person name="Gardner A.V."/>
            <person name="Bailey M.E."/>
            <person name="Deus L.M."/>
            <person name="Earl A.S."/>
            <person name="Gibby P.D."/>
            <person name="Hartmann K.A."/>
            <person name="Liu J.E."/>
            <person name="Manci A.M."/>
            <person name="Nielsen D.A."/>
            <person name="Solomon M.B."/>
            <person name="Breakwell D.P."/>
            <person name="Burnett S.H."/>
            <person name="Grose J.H."/>
        </authorList>
    </citation>
    <scope>NUCLEOTIDE SEQUENCE [LARGE SCALE GENOMIC DNA]</scope>
    <source>
        <strain evidence="15 16">16</strain>
    </source>
</reference>
<comment type="caution">
    <text evidence="15">The sequence shown here is derived from an EMBL/GenBank/DDBJ whole genome shotgun (WGS) entry which is preliminary data.</text>
</comment>
<keyword evidence="9 12" id="KW-0408">Iron</keyword>
<sequence length="151" mass="16267">MTRKQRRLTMIGTAGAVLALAAGLIFWALSDSVAFFNSPSDVMAKRLPPEQRIRLGGLVKEGSVVRGEGTTVRFEITDKAVSIPVTYTGILPDLFREGQGVVAEGRMTGEGSFRADHVLAKHDENYMPKEVADSLKAQGHWQGDKGAGAPK</sequence>
<evidence type="ECO:0000313" key="15">
    <source>
        <dbReference type="EMBL" id="KPL54538.1"/>
    </source>
</evidence>
<keyword evidence="6 12" id="KW-0201">Cytochrome c-type biogenesis</keyword>
<dbReference type="Gene3D" id="2.40.50.140">
    <property type="entry name" value="Nucleic acid-binding proteins"/>
    <property type="match status" value="1"/>
</dbReference>
<keyword evidence="16" id="KW-1185">Reference proteome</keyword>
<dbReference type="EMBL" id="LJYW01000001">
    <property type="protein sequence ID" value="KPL54538.1"/>
    <property type="molecule type" value="Genomic_DNA"/>
</dbReference>
<comment type="similarity">
    <text evidence="12">Belongs to the CcmE/CycJ family.</text>
</comment>
<evidence type="ECO:0000313" key="16">
    <source>
        <dbReference type="Proteomes" id="UP000048984"/>
    </source>
</evidence>
<gene>
    <name evidence="12" type="primary">ccmE</name>
    <name evidence="12" type="synonym">cycJ</name>
    <name evidence="15" type="ORF">ABB55_21835</name>
</gene>
<dbReference type="RefSeq" id="WP_054360705.1">
    <property type="nucleotide sequence ID" value="NZ_JAPCYQ010000001.1"/>
</dbReference>
<dbReference type="Proteomes" id="UP000048984">
    <property type="component" value="Unassembled WGS sequence"/>
</dbReference>
<proteinExistence type="inferred from homology"/>
<accession>A0A0P6W5T2</accession>
<evidence type="ECO:0000256" key="6">
    <source>
        <dbReference type="ARBA" id="ARBA00022748"/>
    </source>
</evidence>
<keyword evidence="3 12" id="KW-0349">Heme</keyword>
<dbReference type="InterPro" id="IPR036127">
    <property type="entry name" value="CcmE-like_sf"/>
</dbReference>
<evidence type="ECO:0000256" key="7">
    <source>
        <dbReference type="ARBA" id="ARBA00022968"/>
    </source>
</evidence>
<dbReference type="STRING" id="665126.ABB55_21835"/>
<dbReference type="GO" id="GO:0005886">
    <property type="term" value="C:plasma membrane"/>
    <property type="evidence" value="ECO:0007669"/>
    <property type="project" value="UniProtKB-SubCell"/>
</dbReference>
<dbReference type="SUPFAM" id="SSF82093">
    <property type="entry name" value="Heme chaperone CcmE"/>
    <property type="match status" value="1"/>
</dbReference>